<dbReference type="OrthoDB" id="9806250at2"/>
<feature type="signal peptide" evidence="1">
    <location>
        <begin position="1"/>
        <end position="25"/>
    </location>
</feature>
<evidence type="ECO:0000313" key="2">
    <source>
        <dbReference type="EMBL" id="BAU57158.1"/>
    </source>
</evidence>
<dbReference type="RefSeq" id="WP_096407842.1">
    <property type="nucleotide sequence ID" value="NZ_AP017372.2"/>
</dbReference>
<evidence type="ECO:0000313" key="3">
    <source>
        <dbReference type="Proteomes" id="UP000218890"/>
    </source>
</evidence>
<sequence length="245" mass="28414">MRPHTKTLAPLMAALLLSTPISVVAEDDDSLEATATLGASINRGNTDSERYSLTFDYLQRTREHRFTFDAEANRGESDGKEDVNNTRAASGYDWFFHGPWYANTSLSWRQDRMRDLYSRYSVGAGAGYQFFDDDQIRLSVEFGPSYIHEETLEERDTSGEGAARWALDYRQYVWEDSVRIFHRHEFVMMADDSDNWYATTRTGVRMPVRENLSASLQFNYDYDNKTTADHRYDSTTLVTLTYDWE</sequence>
<name>A0A120MZP0_HALHR</name>
<dbReference type="InterPro" id="IPR007433">
    <property type="entry name" value="DUF481"/>
</dbReference>
<gene>
    <name evidence="2" type="ORF">HH1059_04760</name>
</gene>
<keyword evidence="1" id="KW-0732">Signal</keyword>
<dbReference type="Proteomes" id="UP000218890">
    <property type="component" value="Chromosome"/>
</dbReference>
<keyword evidence="3" id="KW-1185">Reference proteome</keyword>
<proteinExistence type="predicted"/>
<feature type="chain" id="PRO_5007167884" evidence="1">
    <location>
        <begin position="26"/>
        <end position="245"/>
    </location>
</feature>
<organism evidence="2 3">
    <name type="scientific">Halorhodospira halochloris</name>
    <name type="common">Ectothiorhodospira halochloris</name>
    <dbReference type="NCBI Taxonomy" id="1052"/>
    <lineage>
        <taxon>Bacteria</taxon>
        <taxon>Pseudomonadati</taxon>
        <taxon>Pseudomonadota</taxon>
        <taxon>Gammaproteobacteria</taxon>
        <taxon>Chromatiales</taxon>
        <taxon>Ectothiorhodospiraceae</taxon>
        <taxon>Halorhodospira</taxon>
    </lineage>
</organism>
<protein>
    <submittedName>
        <fullName evidence="2">Peptide chain release factor RF-3</fullName>
    </submittedName>
</protein>
<dbReference type="AlphaFoldDB" id="A0A120MZP0"/>
<dbReference type="Pfam" id="PF04338">
    <property type="entry name" value="DUF481"/>
    <property type="match status" value="1"/>
</dbReference>
<dbReference type="EMBL" id="AP017372">
    <property type="protein sequence ID" value="BAU57158.1"/>
    <property type="molecule type" value="Genomic_DNA"/>
</dbReference>
<evidence type="ECO:0000256" key="1">
    <source>
        <dbReference type="SAM" id="SignalP"/>
    </source>
</evidence>
<dbReference type="KEGG" id="hhk:HH1059_04760"/>
<accession>A0A120MZP0</accession>
<reference evidence="2" key="1">
    <citation type="submission" date="2016-02" db="EMBL/GenBank/DDBJ databases">
        <title>Halorhodospira halochloris DSM-1059 complete genome, version 2.</title>
        <authorList>
            <person name="Tsukatani Y."/>
        </authorList>
    </citation>
    <scope>NUCLEOTIDE SEQUENCE</scope>
    <source>
        <strain evidence="2">DSM 1059</strain>
    </source>
</reference>